<dbReference type="Proteomes" id="UP000540989">
    <property type="component" value="Unassembled WGS sequence"/>
</dbReference>
<organism evidence="6 7">
    <name type="scientific">Granulicella aggregans</name>
    <dbReference type="NCBI Taxonomy" id="474949"/>
    <lineage>
        <taxon>Bacteria</taxon>
        <taxon>Pseudomonadati</taxon>
        <taxon>Acidobacteriota</taxon>
        <taxon>Terriglobia</taxon>
        <taxon>Terriglobales</taxon>
        <taxon>Acidobacteriaceae</taxon>
        <taxon>Granulicella</taxon>
    </lineage>
</organism>
<keyword evidence="2 5" id="KW-0812">Transmembrane</keyword>
<dbReference type="EMBL" id="JACHIP010000005">
    <property type="protein sequence ID" value="MBB5059398.1"/>
    <property type="molecule type" value="Genomic_DNA"/>
</dbReference>
<gene>
    <name evidence="6" type="ORF">HDF16_004121</name>
</gene>
<name>A0A7W7ZGP0_9BACT</name>
<evidence type="ECO:0000313" key="6">
    <source>
        <dbReference type="EMBL" id="MBB5059398.1"/>
    </source>
</evidence>
<keyword evidence="4 5" id="KW-0472">Membrane</keyword>
<proteinExistence type="predicted"/>
<accession>A0A7W7ZGP0</accession>
<comment type="caution">
    <text evidence="6">The sequence shown here is derived from an EMBL/GenBank/DDBJ whole genome shotgun (WGS) entry which is preliminary data.</text>
</comment>
<dbReference type="GO" id="GO:0016020">
    <property type="term" value="C:membrane"/>
    <property type="evidence" value="ECO:0007669"/>
    <property type="project" value="UniProtKB-SubCell"/>
</dbReference>
<evidence type="ECO:0000256" key="4">
    <source>
        <dbReference type="ARBA" id="ARBA00023136"/>
    </source>
</evidence>
<feature type="transmembrane region" description="Helical" evidence="5">
    <location>
        <begin position="31"/>
        <end position="50"/>
    </location>
</feature>
<evidence type="ECO:0000313" key="7">
    <source>
        <dbReference type="Proteomes" id="UP000540989"/>
    </source>
</evidence>
<dbReference type="RefSeq" id="WP_184220714.1">
    <property type="nucleotide sequence ID" value="NZ_JACHIP010000005.1"/>
</dbReference>
<feature type="transmembrane region" description="Helical" evidence="5">
    <location>
        <begin position="70"/>
        <end position="90"/>
    </location>
</feature>
<keyword evidence="7" id="KW-1185">Reference proteome</keyword>
<evidence type="ECO:0000256" key="3">
    <source>
        <dbReference type="ARBA" id="ARBA00022989"/>
    </source>
</evidence>
<keyword evidence="3 5" id="KW-1133">Transmembrane helix</keyword>
<protein>
    <recommendedName>
        <fullName evidence="8">DoxX-like protein</fullName>
    </recommendedName>
</protein>
<comment type="subcellular location">
    <subcellularLocation>
        <location evidence="1">Membrane</location>
        <topology evidence="1">Multi-pass membrane protein</topology>
    </subcellularLocation>
</comment>
<feature type="transmembrane region" description="Helical" evidence="5">
    <location>
        <begin position="123"/>
        <end position="141"/>
    </location>
</feature>
<dbReference type="Pfam" id="PF13564">
    <property type="entry name" value="DoxX_2"/>
    <property type="match status" value="1"/>
</dbReference>
<dbReference type="AlphaFoldDB" id="A0A7W7ZGP0"/>
<evidence type="ECO:0000256" key="2">
    <source>
        <dbReference type="ARBA" id="ARBA00022692"/>
    </source>
</evidence>
<dbReference type="InterPro" id="IPR032808">
    <property type="entry name" value="DoxX"/>
</dbReference>
<reference evidence="6 7" key="1">
    <citation type="submission" date="2020-08" db="EMBL/GenBank/DDBJ databases">
        <title>Genomic Encyclopedia of Type Strains, Phase IV (KMG-V): Genome sequencing to study the core and pangenomes of soil and plant-associated prokaryotes.</title>
        <authorList>
            <person name="Whitman W."/>
        </authorList>
    </citation>
    <scope>NUCLEOTIDE SEQUENCE [LARGE SCALE GENOMIC DNA]</scope>
    <source>
        <strain evidence="6 7">M8UP14</strain>
    </source>
</reference>
<evidence type="ECO:0000256" key="1">
    <source>
        <dbReference type="ARBA" id="ARBA00004141"/>
    </source>
</evidence>
<evidence type="ECO:0008006" key="8">
    <source>
        <dbReference type="Google" id="ProtNLM"/>
    </source>
</evidence>
<evidence type="ECO:0000256" key="5">
    <source>
        <dbReference type="SAM" id="Phobius"/>
    </source>
</evidence>
<sequence length="158" mass="17304">MMQTFASPSADVAIQPQVQNPVVKSQRRNKIIYWTLTLVMFLPATAGAFVEAFRHGPASIVKIMLALGYPLYLMKILGVAKIFGGIAILTGKLPRLKEWAYAGLSFDFLGATASHLITGDVTYALFPFVFFLVLLVSYTLWSRTAATPLPFGDGEART</sequence>